<evidence type="ECO:0000313" key="2">
    <source>
        <dbReference type="EMBL" id="GAA5020423.1"/>
    </source>
</evidence>
<keyword evidence="1" id="KW-0175">Coiled coil</keyword>
<sequence>MPDDVVPQLRRLEEARRDLAEREAVQARLATSRASLDRARSEHQRLLDALTTEQRDVERLEHAEAGYEAAREAVAASGGDVDDADAAAAVEELSRRRELREVEQARAAGWSALQGLVAARQKLDSADSWSAWDTFGGGGMVSSALKHERLDETRQLLRRAGDLLVHFSRELDDVGVAGVELPEFDGLTRGLDIWFDNVFTDLAVRDRIKRAQRELATALAQVERVVADLDARALELRA</sequence>
<evidence type="ECO:0000256" key="1">
    <source>
        <dbReference type="SAM" id="Coils"/>
    </source>
</evidence>
<dbReference type="EMBL" id="BAABIW010000006">
    <property type="protein sequence ID" value="GAA5020423.1"/>
    <property type="molecule type" value="Genomic_DNA"/>
</dbReference>
<name>A0ABP9J4I8_9MICO</name>
<comment type="caution">
    <text evidence="2">The sequence shown here is derived from an EMBL/GenBank/DDBJ whole genome shotgun (WGS) entry which is preliminary data.</text>
</comment>
<evidence type="ECO:0000313" key="3">
    <source>
        <dbReference type="Proteomes" id="UP001500427"/>
    </source>
</evidence>
<reference evidence="3" key="1">
    <citation type="journal article" date="2019" name="Int. J. Syst. Evol. Microbiol.">
        <title>The Global Catalogue of Microorganisms (GCM) 10K type strain sequencing project: providing services to taxonomists for standard genome sequencing and annotation.</title>
        <authorList>
            <consortium name="The Broad Institute Genomics Platform"/>
            <consortium name="The Broad Institute Genome Sequencing Center for Infectious Disease"/>
            <person name="Wu L."/>
            <person name="Ma J."/>
        </authorList>
    </citation>
    <scope>NUCLEOTIDE SEQUENCE [LARGE SCALE GENOMIC DNA]</scope>
    <source>
        <strain evidence="3">JCM 17687</strain>
    </source>
</reference>
<accession>A0ABP9J4I8</accession>
<feature type="coiled-coil region" evidence="1">
    <location>
        <begin position="22"/>
        <end position="63"/>
    </location>
</feature>
<gene>
    <name evidence="2" type="ORF">GCM10023258_09070</name>
</gene>
<organism evidence="2 3">
    <name type="scientific">Terrabacter aeriphilus</name>
    <dbReference type="NCBI Taxonomy" id="515662"/>
    <lineage>
        <taxon>Bacteria</taxon>
        <taxon>Bacillati</taxon>
        <taxon>Actinomycetota</taxon>
        <taxon>Actinomycetes</taxon>
        <taxon>Micrococcales</taxon>
        <taxon>Intrasporangiaceae</taxon>
        <taxon>Terrabacter</taxon>
    </lineage>
</organism>
<protein>
    <submittedName>
        <fullName evidence="2">Uncharacterized protein</fullName>
    </submittedName>
</protein>
<proteinExistence type="predicted"/>
<keyword evidence="3" id="KW-1185">Reference proteome</keyword>
<dbReference type="Proteomes" id="UP001500427">
    <property type="component" value="Unassembled WGS sequence"/>
</dbReference>